<comment type="caution">
    <text evidence="1">The sequence shown here is derived from an EMBL/GenBank/DDBJ whole genome shotgun (WGS) entry which is preliminary data.</text>
</comment>
<evidence type="ECO:0000313" key="2">
    <source>
        <dbReference type="Proteomes" id="UP001266305"/>
    </source>
</evidence>
<keyword evidence="2" id="KW-1185">Reference proteome</keyword>
<protein>
    <submittedName>
        <fullName evidence="1">Uncharacterized protein</fullName>
    </submittedName>
</protein>
<reference evidence="1 2" key="1">
    <citation type="submission" date="2023-05" db="EMBL/GenBank/DDBJ databases">
        <title>B98-5 Cell Line De Novo Hybrid Assembly: An Optical Mapping Approach.</title>
        <authorList>
            <person name="Kananen K."/>
            <person name="Auerbach J.A."/>
            <person name="Kautto E."/>
            <person name="Blachly J.S."/>
        </authorList>
    </citation>
    <scope>NUCLEOTIDE SEQUENCE [LARGE SCALE GENOMIC DNA]</scope>
    <source>
        <strain evidence="1">B95-8</strain>
        <tissue evidence="1">Cell line</tissue>
    </source>
</reference>
<name>A0ABQ9VRU0_SAGOE</name>
<proteinExistence type="predicted"/>
<gene>
    <name evidence="1" type="ORF">P7K49_011847</name>
</gene>
<sequence length="401" mass="42820">MQTHQQMSSYCFCFSAGHCLGSVEGVRVDLTTPAWPRSLKEKVAAKAASISSCTPAQGDLECGRSLTGLASAQLCSLHCSLSRPRPTTLLSNLTRQRTCAFLGMECDNNNDFDISSVKALDNKLCSEVCLPDSLQLQNSHIMGPVLYSLSDVAGGIGATRPLRLPLSINLCKAQSQHALAPHKLAQGRSDSCLSVDHGASLLPVWPGLELLGPRGCTTPAFPPWPGFHLFICVSRHVAKCKFVCLRELLRVVLANSAGLWEESKDWEEESSPGVLRVTCGGSCLEIMVGSQFGPNMKSDAYDGSRKRALGTALAEIPLAVMAPHCSHSQLSPCQDSCTCAWTLLECPDKMAAPALEGPSAPRLAFHSWACRGNEAEERAAAGLCRGPLRVLASGKAPRSCC</sequence>
<dbReference type="EMBL" id="JASSZA010000005">
    <property type="protein sequence ID" value="KAK2112100.1"/>
    <property type="molecule type" value="Genomic_DNA"/>
</dbReference>
<accession>A0ABQ9VRU0</accession>
<evidence type="ECO:0000313" key="1">
    <source>
        <dbReference type="EMBL" id="KAK2112100.1"/>
    </source>
</evidence>
<dbReference type="Proteomes" id="UP001266305">
    <property type="component" value="Unassembled WGS sequence"/>
</dbReference>
<organism evidence="1 2">
    <name type="scientific">Saguinus oedipus</name>
    <name type="common">Cotton-top tamarin</name>
    <name type="synonym">Oedipomidas oedipus</name>
    <dbReference type="NCBI Taxonomy" id="9490"/>
    <lineage>
        <taxon>Eukaryota</taxon>
        <taxon>Metazoa</taxon>
        <taxon>Chordata</taxon>
        <taxon>Craniata</taxon>
        <taxon>Vertebrata</taxon>
        <taxon>Euteleostomi</taxon>
        <taxon>Mammalia</taxon>
        <taxon>Eutheria</taxon>
        <taxon>Euarchontoglires</taxon>
        <taxon>Primates</taxon>
        <taxon>Haplorrhini</taxon>
        <taxon>Platyrrhini</taxon>
        <taxon>Cebidae</taxon>
        <taxon>Callitrichinae</taxon>
        <taxon>Saguinus</taxon>
    </lineage>
</organism>